<name>A0AC35TJN9_9BILA</name>
<proteinExistence type="predicted"/>
<protein>
    <submittedName>
        <fullName evidence="2">Uncharacterized protein</fullName>
    </submittedName>
</protein>
<dbReference type="Proteomes" id="UP000095286">
    <property type="component" value="Unplaced"/>
</dbReference>
<evidence type="ECO:0000313" key="1">
    <source>
        <dbReference type="Proteomes" id="UP000095286"/>
    </source>
</evidence>
<sequence>MEKNVEEYLSDLDSSLQNIVLEETILNDTRLDFILGDDSWEEESVFNRGTGDKSSSTLDFNTAYYKLSNFDEDLEEIALQSFEKCKDDSELKKIWLPLTNQSRICNKNDARIRSTS</sequence>
<organism evidence="1 2">
    <name type="scientific">Rhabditophanes sp. KR3021</name>
    <dbReference type="NCBI Taxonomy" id="114890"/>
    <lineage>
        <taxon>Eukaryota</taxon>
        <taxon>Metazoa</taxon>
        <taxon>Ecdysozoa</taxon>
        <taxon>Nematoda</taxon>
        <taxon>Chromadorea</taxon>
        <taxon>Rhabditida</taxon>
        <taxon>Tylenchina</taxon>
        <taxon>Panagrolaimomorpha</taxon>
        <taxon>Strongyloidoidea</taxon>
        <taxon>Alloionematidae</taxon>
        <taxon>Rhabditophanes</taxon>
    </lineage>
</organism>
<dbReference type="WBParaSite" id="RSKR_0000127900.1">
    <property type="protein sequence ID" value="RSKR_0000127900.1"/>
    <property type="gene ID" value="RSKR_0000127900"/>
</dbReference>
<evidence type="ECO:0000313" key="2">
    <source>
        <dbReference type="WBParaSite" id="RSKR_0000127900.1"/>
    </source>
</evidence>
<accession>A0AC35TJN9</accession>
<reference evidence="2" key="1">
    <citation type="submission" date="2025-08" db="UniProtKB">
        <authorList>
            <consortium name="WormBaseParasite"/>
        </authorList>
    </citation>
    <scope>IDENTIFICATION</scope>
    <source>
        <strain evidence="2">KR3021</strain>
    </source>
</reference>